<reference evidence="2" key="2">
    <citation type="submission" date="2020-09" db="EMBL/GenBank/DDBJ databases">
        <authorList>
            <person name="Sun Q."/>
            <person name="Sedlacek I."/>
        </authorList>
    </citation>
    <scope>NUCLEOTIDE SEQUENCE</scope>
    <source>
        <strain evidence="2">CCM 8606</strain>
    </source>
</reference>
<reference evidence="2" key="1">
    <citation type="journal article" date="2014" name="Int. J. Syst. Evol. Microbiol.">
        <title>Complete genome sequence of Corynebacterium casei LMG S-19264T (=DSM 44701T), isolated from a smear-ripened cheese.</title>
        <authorList>
            <consortium name="US DOE Joint Genome Institute (JGI-PGF)"/>
            <person name="Walter F."/>
            <person name="Albersmeier A."/>
            <person name="Kalinowski J."/>
            <person name="Ruckert C."/>
        </authorList>
    </citation>
    <scope>NUCLEOTIDE SEQUENCE</scope>
    <source>
        <strain evidence="2">CCM 8606</strain>
    </source>
</reference>
<dbReference type="InterPro" id="IPR027417">
    <property type="entry name" value="P-loop_NTPase"/>
</dbReference>
<accession>A0A8J3AME1</accession>
<comment type="caution">
    <text evidence="2">The sequence shown here is derived from an EMBL/GenBank/DDBJ whole genome shotgun (WGS) entry which is preliminary data.</text>
</comment>
<proteinExistence type="predicted"/>
<dbReference type="AlphaFoldDB" id="A0A8J3AME1"/>
<gene>
    <name evidence="2" type="ORF">GCM10007377_15630</name>
</gene>
<evidence type="ECO:0000313" key="2">
    <source>
        <dbReference type="EMBL" id="GGI15384.1"/>
    </source>
</evidence>
<dbReference type="InterPro" id="IPR002586">
    <property type="entry name" value="CobQ/CobB/MinD/ParA_Nub-bd_dom"/>
</dbReference>
<sequence>MVALVIGSNNLLDTIRKHVPEQSWHPPFGGDEIEQMRMLAQVPAPRSQQKIVLTNVGGNWSSVAQLGWQVLWCEPTSPPVGCVSVLQSFADDTVRDLCARLWRAEAPDMRQVGDLVHGRTHTTATMLQVTGFTGGVGKTTSAWRLALAAAEHGVRTLLVDANRDQSSVRSFFDPGERLQVRTVADWVQGAPAVAGANQGSRLFQVPFDIAFAPSAGQEASWEHYRQFLHEASLVWDFIVVDYDRVSVESMQDDASAGGALLAPLLRAGTATLFVVKAGLQTQGDAARQLRSFDFLGLPNQFCGFKEVIPLGMDERAYRTLNYKPFGVFLGAERMSDMVADEIAQGKTGFSDPQLDDVRDRVLDWVLPDRGFAHEPTVVKRCWFGRKNR</sequence>
<dbReference type="Proteomes" id="UP000619536">
    <property type="component" value="Unassembled WGS sequence"/>
</dbReference>
<dbReference type="Pfam" id="PF01656">
    <property type="entry name" value="CbiA"/>
    <property type="match status" value="1"/>
</dbReference>
<organism evidence="2 3">
    <name type="scientific">Galliscardovia ingluviei</name>
    <dbReference type="NCBI Taxonomy" id="1769422"/>
    <lineage>
        <taxon>Bacteria</taxon>
        <taxon>Bacillati</taxon>
        <taxon>Actinomycetota</taxon>
        <taxon>Actinomycetes</taxon>
        <taxon>Bifidobacteriales</taxon>
        <taxon>Bifidobacteriaceae</taxon>
        <taxon>Galliscardovia</taxon>
    </lineage>
</organism>
<evidence type="ECO:0000259" key="1">
    <source>
        <dbReference type="Pfam" id="PF01656"/>
    </source>
</evidence>
<keyword evidence="3" id="KW-1185">Reference proteome</keyword>
<dbReference type="EMBL" id="BMDH01000006">
    <property type="protein sequence ID" value="GGI15384.1"/>
    <property type="molecule type" value="Genomic_DNA"/>
</dbReference>
<dbReference type="Gene3D" id="3.40.50.300">
    <property type="entry name" value="P-loop containing nucleotide triphosphate hydrolases"/>
    <property type="match status" value="1"/>
</dbReference>
<protein>
    <recommendedName>
        <fullName evidence="1">CobQ/CobB/MinD/ParA nucleotide binding domain-containing protein</fullName>
    </recommendedName>
</protein>
<feature type="domain" description="CobQ/CobB/MinD/ParA nucleotide binding" evidence="1">
    <location>
        <begin position="129"/>
        <end position="338"/>
    </location>
</feature>
<evidence type="ECO:0000313" key="3">
    <source>
        <dbReference type="Proteomes" id="UP000619536"/>
    </source>
</evidence>
<dbReference type="SUPFAM" id="SSF52540">
    <property type="entry name" value="P-loop containing nucleoside triphosphate hydrolases"/>
    <property type="match status" value="1"/>
</dbReference>
<name>A0A8J3AME1_9BIFI</name>